<dbReference type="Proteomes" id="UP000014760">
    <property type="component" value="Unassembled WGS sequence"/>
</dbReference>
<dbReference type="Pfam" id="PF00884">
    <property type="entry name" value="Sulfatase"/>
    <property type="match status" value="1"/>
</dbReference>
<dbReference type="PROSITE" id="PS00149">
    <property type="entry name" value="SULFATASE_2"/>
    <property type="match status" value="1"/>
</dbReference>
<evidence type="ECO:0000313" key="10">
    <source>
        <dbReference type="EnsemblMetazoa" id="CapteP179702"/>
    </source>
</evidence>
<dbReference type="InterPro" id="IPR024607">
    <property type="entry name" value="Sulfatase_CS"/>
</dbReference>
<dbReference type="EMBL" id="AMQN01008926">
    <property type="status" value="NOT_ANNOTATED_CDS"/>
    <property type="molecule type" value="Genomic_DNA"/>
</dbReference>
<dbReference type="PANTHER" id="PTHR10342">
    <property type="entry name" value="ARYLSULFATASE"/>
    <property type="match status" value="1"/>
</dbReference>
<gene>
    <name evidence="9" type="ORF">CAPTEDRAFT_179702</name>
</gene>
<evidence type="ECO:0000313" key="9">
    <source>
        <dbReference type="EMBL" id="ELU02328.1"/>
    </source>
</evidence>
<evidence type="ECO:0000256" key="6">
    <source>
        <dbReference type="ARBA" id="ARBA00023180"/>
    </source>
</evidence>
<evidence type="ECO:0000313" key="11">
    <source>
        <dbReference type="Proteomes" id="UP000014760"/>
    </source>
</evidence>
<dbReference type="EMBL" id="KB304204">
    <property type="protein sequence ID" value="ELU02328.1"/>
    <property type="molecule type" value="Genomic_DNA"/>
</dbReference>
<keyword evidence="3" id="KW-0479">Metal-binding</keyword>
<evidence type="ECO:0000256" key="3">
    <source>
        <dbReference type="ARBA" id="ARBA00022723"/>
    </source>
</evidence>
<proteinExistence type="inferred from homology"/>
<dbReference type="CDD" id="cd16029">
    <property type="entry name" value="4-S"/>
    <property type="match status" value="1"/>
</dbReference>
<reference evidence="10" key="3">
    <citation type="submission" date="2015-06" db="UniProtKB">
        <authorList>
            <consortium name="EnsemblMetazoa"/>
        </authorList>
    </citation>
    <scope>IDENTIFICATION</scope>
</reference>
<feature type="domain" description="Sulfatase N-terminal" evidence="8">
    <location>
        <begin position="22"/>
        <end position="329"/>
    </location>
</feature>
<feature type="signal peptide" evidence="7">
    <location>
        <begin position="1"/>
        <end position="18"/>
    </location>
</feature>
<evidence type="ECO:0000259" key="8">
    <source>
        <dbReference type="Pfam" id="PF00884"/>
    </source>
</evidence>
<protein>
    <recommendedName>
        <fullName evidence="8">Sulfatase N-terminal domain-containing protein</fullName>
    </recommendedName>
</protein>
<dbReference type="GO" id="GO:0008484">
    <property type="term" value="F:sulfuric ester hydrolase activity"/>
    <property type="evidence" value="ECO:0007669"/>
    <property type="project" value="InterPro"/>
</dbReference>
<dbReference type="STRING" id="283909.R7UEV4"/>
<dbReference type="InterPro" id="IPR000917">
    <property type="entry name" value="Sulfatase_N"/>
</dbReference>
<reference evidence="9 11" key="2">
    <citation type="journal article" date="2013" name="Nature">
        <title>Insights into bilaterian evolution from three spiralian genomes.</title>
        <authorList>
            <person name="Simakov O."/>
            <person name="Marletaz F."/>
            <person name="Cho S.J."/>
            <person name="Edsinger-Gonzales E."/>
            <person name="Havlak P."/>
            <person name="Hellsten U."/>
            <person name="Kuo D.H."/>
            <person name="Larsson T."/>
            <person name="Lv J."/>
            <person name="Arendt D."/>
            <person name="Savage R."/>
            <person name="Osoegawa K."/>
            <person name="de Jong P."/>
            <person name="Grimwood J."/>
            <person name="Chapman J.A."/>
            <person name="Shapiro H."/>
            <person name="Aerts A."/>
            <person name="Otillar R.P."/>
            <person name="Terry A.Y."/>
            <person name="Boore J.L."/>
            <person name="Grigoriev I.V."/>
            <person name="Lindberg D.R."/>
            <person name="Seaver E.C."/>
            <person name="Weisblat D.A."/>
            <person name="Putnam N.H."/>
            <person name="Rokhsar D.S."/>
        </authorList>
    </citation>
    <scope>NUCLEOTIDE SEQUENCE</scope>
    <source>
        <strain evidence="9 11">I ESC-2004</strain>
    </source>
</reference>
<dbReference type="AlphaFoldDB" id="R7UEV4"/>
<organism evidence="9">
    <name type="scientific">Capitella teleta</name>
    <name type="common">Polychaete worm</name>
    <dbReference type="NCBI Taxonomy" id="283909"/>
    <lineage>
        <taxon>Eukaryota</taxon>
        <taxon>Metazoa</taxon>
        <taxon>Spiralia</taxon>
        <taxon>Lophotrochozoa</taxon>
        <taxon>Annelida</taxon>
        <taxon>Polychaeta</taxon>
        <taxon>Sedentaria</taxon>
        <taxon>Scolecida</taxon>
        <taxon>Capitellidae</taxon>
        <taxon>Capitella</taxon>
    </lineage>
</organism>
<evidence type="ECO:0000256" key="5">
    <source>
        <dbReference type="ARBA" id="ARBA00022837"/>
    </source>
</evidence>
<dbReference type="GO" id="GO:0046872">
    <property type="term" value="F:metal ion binding"/>
    <property type="evidence" value="ECO:0007669"/>
    <property type="project" value="UniProtKB-KW"/>
</dbReference>
<evidence type="ECO:0000256" key="2">
    <source>
        <dbReference type="ARBA" id="ARBA00008779"/>
    </source>
</evidence>
<evidence type="ECO:0000256" key="4">
    <source>
        <dbReference type="ARBA" id="ARBA00022801"/>
    </source>
</evidence>
<dbReference type="OrthoDB" id="195633at2759"/>
<keyword evidence="7" id="KW-0732">Signal</keyword>
<evidence type="ECO:0000256" key="1">
    <source>
        <dbReference type="ARBA" id="ARBA00001913"/>
    </source>
</evidence>
<keyword evidence="4" id="KW-0378">Hydrolase</keyword>
<feature type="chain" id="PRO_5008787933" description="Sulfatase N-terminal domain-containing protein" evidence="7">
    <location>
        <begin position="19"/>
        <end position="501"/>
    </location>
</feature>
<sequence>MKLPILIALVGFFQGIHTSKQPNFVWIFADDLGYHDIGLRNPDLHTPTLDKLATKGVQFKNNYVMHACSPSRHSFMSGRYPFTSQMQKDVIFPVSPDCSPLKLKFLPEYLKELGYGTHAVGKWHLGYCREDCMPTSRGFDSFYGTLDGEGDYLTHMSAGFYDWHTNGTVDRSKSGQHSQDLHTAALADIIERQTEEKPFFLYFAAQNPHTPLQAKKKDMKKYKNQNLSDTLKKYYGLITGLDGMVKTIKDTLEKKNLLNNTYIIFLADNGADVGIGSNEPFRGTKSTLWEGGVKSLSFIYSPLLKKTGYENDGLIHITDWMPTLVSLAGGSVPESEGIDGINQVAMVTDARKSERKDMVYNLDMESQFGLPSSGQIAVRDERYKLLWGFPGQNDGYGLTTTYLAKVEEFKVIYKSLTTREKRAGRFTYPEDDQKVMNRLLAELTVSVDDIERGTGFMRLFDLIKDPYETYDLSTSDEPEHQEALHKLITFVQTPVGHYLPG</sequence>
<dbReference type="EnsemblMetazoa" id="CapteT179702">
    <property type="protein sequence ID" value="CapteP179702"/>
    <property type="gene ID" value="CapteG179702"/>
</dbReference>
<reference evidence="11" key="1">
    <citation type="submission" date="2012-12" db="EMBL/GenBank/DDBJ databases">
        <authorList>
            <person name="Hellsten U."/>
            <person name="Grimwood J."/>
            <person name="Chapman J.A."/>
            <person name="Shapiro H."/>
            <person name="Aerts A."/>
            <person name="Otillar R.P."/>
            <person name="Terry A.Y."/>
            <person name="Boore J.L."/>
            <person name="Simakov O."/>
            <person name="Marletaz F."/>
            <person name="Cho S.-J."/>
            <person name="Edsinger-Gonzales E."/>
            <person name="Havlak P."/>
            <person name="Kuo D.-H."/>
            <person name="Larsson T."/>
            <person name="Lv J."/>
            <person name="Arendt D."/>
            <person name="Savage R."/>
            <person name="Osoegawa K."/>
            <person name="de Jong P."/>
            <person name="Lindberg D.R."/>
            <person name="Seaver E.C."/>
            <person name="Weisblat D.A."/>
            <person name="Putnam N.H."/>
            <person name="Grigoriev I.V."/>
            <person name="Rokhsar D.S."/>
        </authorList>
    </citation>
    <scope>NUCLEOTIDE SEQUENCE</scope>
    <source>
        <strain evidence="11">I ESC-2004</strain>
    </source>
</reference>
<dbReference type="HOGENOM" id="CLU_006332_10_1_1"/>
<keyword evidence="11" id="KW-1185">Reference proteome</keyword>
<keyword evidence="6" id="KW-0325">Glycoprotein</keyword>
<accession>R7UEV4</accession>
<evidence type="ECO:0000256" key="7">
    <source>
        <dbReference type="SAM" id="SignalP"/>
    </source>
</evidence>
<dbReference type="Gene3D" id="3.30.1120.10">
    <property type="match status" value="1"/>
</dbReference>
<dbReference type="OMA" id="VEMDIRY"/>
<dbReference type="Gene3D" id="3.40.720.10">
    <property type="entry name" value="Alkaline Phosphatase, subunit A"/>
    <property type="match status" value="1"/>
</dbReference>
<name>R7UEV4_CAPTE</name>
<dbReference type="InterPro" id="IPR047115">
    <property type="entry name" value="ARSB"/>
</dbReference>
<comment type="similarity">
    <text evidence="2">Belongs to the sulfatase family.</text>
</comment>
<comment type="cofactor">
    <cofactor evidence="1">
        <name>Ca(2+)</name>
        <dbReference type="ChEBI" id="CHEBI:29108"/>
    </cofactor>
</comment>
<dbReference type="SUPFAM" id="SSF53649">
    <property type="entry name" value="Alkaline phosphatase-like"/>
    <property type="match status" value="1"/>
</dbReference>
<dbReference type="PANTHER" id="PTHR10342:SF274">
    <property type="entry name" value="ARYLSULFATASE B"/>
    <property type="match status" value="1"/>
</dbReference>
<keyword evidence="5" id="KW-0106">Calcium</keyword>
<dbReference type="InterPro" id="IPR017850">
    <property type="entry name" value="Alkaline_phosphatase_core_sf"/>
</dbReference>